<dbReference type="GO" id="GO:0035556">
    <property type="term" value="P:intracellular signal transduction"/>
    <property type="evidence" value="ECO:0007669"/>
    <property type="project" value="InterPro"/>
</dbReference>
<name>A0A059J8T6_TRIIM</name>
<dbReference type="PROSITE" id="PS50008">
    <property type="entry name" value="PIPLC_Y_DOMAIN"/>
    <property type="match status" value="1"/>
</dbReference>
<dbReference type="OrthoDB" id="4169890at2759"/>
<keyword evidence="1" id="KW-0812">Transmembrane</keyword>
<dbReference type="STRING" id="1215338.A0A059J8T6"/>
<evidence type="ECO:0000256" key="1">
    <source>
        <dbReference type="SAM" id="Phobius"/>
    </source>
</evidence>
<evidence type="ECO:0000313" key="3">
    <source>
        <dbReference type="EMBL" id="KDB24103.1"/>
    </source>
</evidence>
<gene>
    <name evidence="3" type="ORF">H109_04048</name>
</gene>
<organism evidence="3 4">
    <name type="scientific">Trichophyton interdigitale (strain MR816)</name>
    <dbReference type="NCBI Taxonomy" id="1215338"/>
    <lineage>
        <taxon>Eukaryota</taxon>
        <taxon>Fungi</taxon>
        <taxon>Dikarya</taxon>
        <taxon>Ascomycota</taxon>
        <taxon>Pezizomycotina</taxon>
        <taxon>Eurotiomycetes</taxon>
        <taxon>Eurotiomycetidae</taxon>
        <taxon>Onygenales</taxon>
        <taxon>Arthrodermataceae</taxon>
        <taxon>Trichophyton</taxon>
    </lineage>
</organism>
<feature type="transmembrane region" description="Helical" evidence="1">
    <location>
        <begin position="12"/>
        <end position="31"/>
    </location>
</feature>
<reference evidence="3 4" key="1">
    <citation type="submission" date="2014-02" db="EMBL/GenBank/DDBJ databases">
        <title>The Genome Sequence of Trichophyton interdigitale MR816.</title>
        <authorList>
            <consortium name="The Broad Institute Genomics Platform"/>
            <person name="Cuomo C.A."/>
            <person name="White T.C."/>
            <person name="Graser Y."/>
            <person name="Martinez-Rossi N."/>
            <person name="Heitman J."/>
            <person name="Young S.K."/>
            <person name="Zeng Q."/>
            <person name="Gargeya S."/>
            <person name="Abouelleil A."/>
            <person name="Alvarado L."/>
            <person name="Chapman S.B."/>
            <person name="Gainer-Dewar J."/>
            <person name="Goldberg J."/>
            <person name="Griggs A."/>
            <person name="Gujja S."/>
            <person name="Hansen M."/>
            <person name="Howarth C."/>
            <person name="Imamovic A."/>
            <person name="Larimer J."/>
            <person name="Martinez D."/>
            <person name="Murphy C."/>
            <person name="Pearson M.D."/>
            <person name="Persinoti G."/>
            <person name="Poon T."/>
            <person name="Priest M."/>
            <person name="Roberts A.D."/>
            <person name="Saif S."/>
            <person name="Shea T.D."/>
            <person name="Sykes S.N."/>
            <person name="Wortman J."/>
            <person name="Nusbaum C."/>
            <person name="Birren B."/>
        </authorList>
    </citation>
    <scope>NUCLEOTIDE SEQUENCE [LARGE SCALE GENOMIC DNA]</scope>
    <source>
        <strain evidence="3 4">MR816</strain>
    </source>
</reference>
<protein>
    <recommendedName>
        <fullName evidence="2">PI-PLC Y-box domain-containing protein</fullName>
    </recommendedName>
</protein>
<dbReference type="GO" id="GO:0006629">
    <property type="term" value="P:lipid metabolic process"/>
    <property type="evidence" value="ECO:0007669"/>
    <property type="project" value="InterPro"/>
</dbReference>
<dbReference type="InterPro" id="IPR029063">
    <property type="entry name" value="SAM-dependent_MTases_sf"/>
</dbReference>
<keyword evidence="4" id="KW-1185">Reference proteome</keyword>
<evidence type="ECO:0000259" key="2">
    <source>
        <dbReference type="PROSITE" id="PS50008"/>
    </source>
</evidence>
<comment type="caution">
    <text evidence="3">The sequence shown here is derived from an EMBL/GenBank/DDBJ whole genome shotgun (WGS) entry which is preliminary data.</text>
</comment>
<dbReference type="OMA" id="MNMGYWE"/>
<dbReference type="Gene3D" id="3.40.50.150">
    <property type="entry name" value="Vaccinia Virus protein VP39"/>
    <property type="match status" value="1"/>
</dbReference>
<dbReference type="EMBL" id="AOKY01000279">
    <property type="protein sequence ID" value="KDB24103.1"/>
    <property type="molecule type" value="Genomic_DNA"/>
</dbReference>
<keyword evidence="1" id="KW-1133">Transmembrane helix</keyword>
<keyword evidence="1" id="KW-0472">Membrane</keyword>
<dbReference type="CDD" id="cd02440">
    <property type="entry name" value="AdoMet_MTases"/>
    <property type="match status" value="1"/>
</dbReference>
<dbReference type="HOGENOM" id="CLU_039068_3_0_1"/>
<sequence length="386" mass="43215">MAPSTNMLSYILPISIIAAYALGIASSIWLFPWAKRMAIYLITQPSADNTRIETNYTAQDDSLYGLDHAALNIQLPPTTMWMNMGYWKDNGSVQLPEACQALLEKVLRTAGLDVNSKERDETAGGESNTTKKRVLLDLGFGCGEQTIHLMRNHPARPSPIFDEYIGITLDKVQHGFAQKRLQQRIMHDNQQGTSTRPSKISLFCADAAQPSTWPDEVKKTLYDAFSINNDSNSNMERYVMGLDTLYHFHPSRREIFEYSHSVLRANLLAFDLFLAPSNPSSVTRIFNVLFLRLLTPALGAPFGNFVSPEIYTTMLEEAGYKTENIVIEDITDHVFVGLAGFLDKRCRDMAIMGLGGYTKWQVAGWLFRWLSSGGVLRAGVVIAKVD</sequence>
<dbReference type="Proteomes" id="UP000024533">
    <property type="component" value="Unassembled WGS sequence"/>
</dbReference>
<evidence type="ECO:0000313" key="4">
    <source>
        <dbReference type="Proteomes" id="UP000024533"/>
    </source>
</evidence>
<dbReference type="AlphaFoldDB" id="A0A059J8T6"/>
<feature type="domain" description="PI-PLC Y-box" evidence="2">
    <location>
        <begin position="54"/>
        <end position="104"/>
    </location>
</feature>
<dbReference type="InterPro" id="IPR001711">
    <property type="entry name" value="PLipase_C_Pinositol-sp_Y"/>
</dbReference>
<proteinExistence type="predicted"/>
<dbReference type="SUPFAM" id="SSF53335">
    <property type="entry name" value="S-adenosyl-L-methionine-dependent methyltransferases"/>
    <property type="match status" value="1"/>
</dbReference>
<dbReference type="GO" id="GO:0004435">
    <property type="term" value="F:phosphatidylinositol-4,5-bisphosphate phospholipase C activity"/>
    <property type="evidence" value="ECO:0007669"/>
    <property type="project" value="InterPro"/>
</dbReference>
<accession>A0A059J8T6</accession>